<dbReference type="InterPro" id="IPR021647">
    <property type="entry name" value="CusF_Ec"/>
</dbReference>
<feature type="region of interest" description="Disordered" evidence="1">
    <location>
        <begin position="23"/>
        <end position="50"/>
    </location>
</feature>
<organism evidence="3 4">
    <name type="scientific">Massilia yuzhufengensis</name>
    <dbReference type="NCBI Taxonomy" id="1164594"/>
    <lineage>
        <taxon>Bacteria</taxon>
        <taxon>Pseudomonadati</taxon>
        <taxon>Pseudomonadota</taxon>
        <taxon>Betaproteobacteria</taxon>
        <taxon>Burkholderiales</taxon>
        <taxon>Oxalobacteraceae</taxon>
        <taxon>Telluria group</taxon>
        <taxon>Massilia</taxon>
    </lineage>
</organism>
<dbReference type="STRING" id="1164594.SAMN05216204_11035"/>
<proteinExistence type="predicted"/>
<keyword evidence="2" id="KW-0732">Signal</keyword>
<evidence type="ECO:0000256" key="1">
    <source>
        <dbReference type="SAM" id="MobiDB-lite"/>
    </source>
</evidence>
<protein>
    <submittedName>
        <fullName evidence="3">Cu and Ag efflux protein CusF</fullName>
    </submittedName>
</protein>
<evidence type="ECO:0000256" key="2">
    <source>
        <dbReference type="SAM" id="SignalP"/>
    </source>
</evidence>
<feature type="signal peptide" evidence="2">
    <location>
        <begin position="1"/>
        <end position="22"/>
    </location>
</feature>
<keyword evidence="4" id="KW-1185">Reference proteome</keyword>
<feature type="chain" id="PRO_5011498217" evidence="2">
    <location>
        <begin position="23"/>
        <end position="123"/>
    </location>
</feature>
<gene>
    <name evidence="3" type="ORF">SAMN05216204_11035</name>
</gene>
<dbReference type="Proteomes" id="UP000198639">
    <property type="component" value="Unassembled WGS sequence"/>
</dbReference>
<dbReference type="Gene3D" id="2.40.50.320">
    <property type="entry name" value="Copper binding periplasmic protein CusF"/>
    <property type="match status" value="1"/>
</dbReference>
<dbReference type="AlphaFoldDB" id="A0A1I1LWC9"/>
<dbReference type="InterPro" id="IPR042230">
    <property type="entry name" value="CusF_sf"/>
</dbReference>
<accession>A0A1I1LWC9</accession>
<dbReference type="EMBL" id="FOLD01000010">
    <property type="protein sequence ID" value="SFC77527.1"/>
    <property type="molecule type" value="Genomic_DNA"/>
</dbReference>
<reference evidence="4" key="1">
    <citation type="submission" date="2016-10" db="EMBL/GenBank/DDBJ databases">
        <authorList>
            <person name="Varghese N."/>
            <person name="Submissions S."/>
        </authorList>
    </citation>
    <scope>NUCLEOTIDE SEQUENCE [LARGE SCALE GENOMIC DNA]</scope>
    <source>
        <strain evidence="4">CGMCC 1.12041</strain>
    </source>
</reference>
<sequence length="123" mass="12815">MNAFSKLTLAIAMAAGASIATAQDNGHGSHAGNGSHGAHASHAGHQAAPAELVDGEVKKIDKDAGKITLRHGELKNLDMAAMTMVFRVQDPAMLEQVKVGDKVKFSADRVNGAVTITQMQKAQ</sequence>
<dbReference type="RefSeq" id="WP_091874560.1">
    <property type="nucleotide sequence ID" value="NZ_FOLD01000010.1"/>
</dbReference>
<evidence type="ECO:0000313" key="3">
    <source>
        <dbReference type="EMBL" id="SFC77527.1"/>
    </source>
</evidence>
<evidence type="ECO:0000313" key="4">
    <source>
        <dbReference type="Proteomes" id="UP000198639"/>
    </source>
</evidence>
<name>A0A1I1LWC9_9BURK</name>
<feature type="compositionally biased region" description="Low complexity" evidence="1">
    <location>
        <begin position="36"/>
        <end position="48"/>
    </location>
</feature>
<dbReference type="Pfam" id="PF11604">
    <property type="entry name" value="CusF_Ec"/>
    <property type="match status" value="1"/>
</dbReference>
<dbReference type="OrthoDB" id="9180744at2"/>